<dbReference type="Proteomes" id="UP001152747">
    <property type="component" value="Unassembled WGS sequence"/>
</dbReference>
<organism evidence="2 3">
    <name type="scientific">Caenorhabditis angaria</name>
    <dbReference type="NCBI Taxonomy" id="860376"/>
    <lineage>
        <taxon>Eukaryota</taxon>
        <taxon>Metazoa</taxon>
        <taxon>Ecdysozoa</taxon>
        <taxon>Nematoda</taxon>
        <taxon>Chromadorea</taxon>
        <taxon>Rhabditida</taxon>
        <taxon>Rhabditina</taxon>
        <taxon>Rhabditomorpha</taxon>
        <taxon>Rhabditoidea</taxon>
        <taxon>Rhabditidae</taxon>
        <taxon>Peloderinae</taxon>
        <taxon>Caenorhabditis</taxon>
    </lineage>
</organism>
<evidence type="ECO:0000313" key="3">
    <source>
        <dbReference type="Proteomes" id="UP001152747"/>
    </source>
</evidence>
<proteinExistence type="predicted"/>
<accession>A0A9P1IUA3</accession>
<sequence>MKEILVIFFLFAAYLNAANTEFCSNFSIENELSTIKSICLTTREKELMNGDVSKDIIATMFLHRLIPMAQETIGLSEMRKALGFKKLGPWTKYSRKKPSEEQLKNAKKIEEYYELKEPKNKDRSLDSGFLFEKNVWAAVKFFDERIPEIRKIYKCEFAEVLRGEKGSLNRVTINKMIEKWNDIWFDIEYALNHIKCD</sequence>
<dbReference type="AlphaFoldDB" id="A0A9P1IUA3"/>
<evidence type="ECO:0000313" key="2">
    <source>
        <dbReference type="EMBL" id="CAI5450419.1"/>
    </source>
</evidence>
<comment type="caution">
    <text evidence="2">The sequence shown here is derived from an EMBL/GenBank/DDBJ whole genome shotgun (WGS) entry which is preliminary data.</text>
</comment>
<reference evidence="2" key="1">
    <citation type="submission" date="2022-11" db="EMBL/GenBank/DDBJ databases">
        <authorList>
            <person name="Kikuchi T."/>
        </authorList>
    </citation>
    <scope>NUCLEOTIDE SEQUENCE</scope>
    <source>
        <strain evidence="2">PS1010</strain>
    </source>
</reference>
<protein>
    <submittedName>
        <fullName evidence="2">Uncharacterized protein</fullName>
    </submittedName>
</protein>
<dbReference type="EMBL" id="CANHGI010000005">
    <property type="protein sequence ID" value="CAI5450419.1"/>
    <property type="molecule type" value="Genomic_DNA"/>
</dbReference>
<keyword evidence="1" id="KW-0732">Signal</keyword>
<keyword evidence="3" id="KW-1185">Reference proteome</keyword>
<evidence type="ECO:0000256" key="1">
    <source>
        <dbReference type="SAM" id="SignalP"/>
    </source>
</evidence>
<gene>
    <name evidence="2" type="ORF">CAMP_LOCUS13056</name>
</gene>
<feature type="chain" id="PRO_5040441431" evidence="1">
    <location>
        <begin position="18"/>
        <end position="197"/>
    </location>
</feature>
<dbReference type="OrthoDB" id="5851581at2759"/>
<feature type="signal peptide" evidence="1">
    <location>
        <begin position="1"/>
        <end position="17"/>
    </location>
</feature>
<name>A0A9P1IUA3_9PELO</name>